<dbReference type="Gene3D" id="1.10.10.10">
    <property type="entry name" value="Winged helix-like DNA-binding domain superfamily/Winged helix DNA-binding domain"/>
    <property type="match status" value="1"/>
</dbReference>
<dbReference type="InterPro" id="IPR046348">
    <property type="entry name" value="SIS_dom_sf"/>
</dbReference>
<dbReference type="AlphaFoldDB" id="A0A1T5KQ24"/>
<dbReference type="RefSeq" id="WP_079491287.1">
    <property type="nucleotide sequence ID" value="NZ_FUZT01000004.1"/>
</dbReference>
<gene>
    <name evidence="6" type="ORF">SAMN02194393_02005</name>
</gene>
<evidence type="ECO:0000313" key="6">
    <source>
        <dbReference type="EMBL" id="SKC65398.1"/>
    </source>
</evidence>
<sequence length="247" mass="28115">MKFFDLISKDNISINSTEKRIVEYILENYSSFSKMKITDMANSLYISSNTIIRLCKKLGYSGFSELKYDIISSNNLHEGINLNSDHISIHNSIIQTLSLNSSEAIHEAAELIHNSNRIVFFSLGLSQYSALSFCKRIQYFNKMCLVPKDRDENILFANNLGKGDLAFMISASGETDIIKKIIGIVKTKKVKIISITGLSQNFLSQLSDLALYAYLKEYHIKNHDLTSRLGFNIILDLIFEKFTKLQK</sequence>
<dbReference type="PANTHER" id="PTHR30514:SF10">
    <property type="entry name" value="MURR_RPIR FAMILY TRANSCRIPTIONAL REGULATOR"/>
    <property type="match status" value="1"/>
</dbReference>
<dbReference type="PROSITE" id="PS51071">
    <property type="entry name" value="HTH_RPIR"/>
    <property type="match status" value="1"/>
</dbReference>
<dbReference type="GO" id="GO:1901135">
    <property type="term" value="P:carbohydrate derivative metabolic process"/>
    <property type="evidence" value="ECO:0007669"/>
    <property type="project" value="InterPro"/>
</dbReference>
<dbReference type="GO" id="GO:0003700">
    <property type="term" value="F:DNA-binding transcription factor activity"/>
    <property type="evidence" value="ECO:0007669"/>
    <property type="project" value="InterPro"/>
</dbReference>
<dbReference type="InterPro" id="IPR036388">
    <property type="entry name" value="WH-like_DNA-bd_sf"/>
</dbReference>
<evidence type="ECO:0000256" key="3">
    <source>
        <dbReference type="ARBA" id="ARBA00023163"/>
    </source>
</evidence>
<feature type="domain" description="SIS" evidence="5">
    <location>
        <begin position="108"/>
        <end position="247"/>
    </location>
</feature>
<dbReference type="InterPro" id="IPR001347">
    <property type="entry name" value="SIS_dom"/>
</dbReference>
<keyword evidence="2" id="KW-0238">DNA-binding</keyword>
<dbReference type="Proteomes" id="UP000190285">
    <property type="component" value="Unassembled WGS sequence"/>
</dbReference>
<dbReference type="CDD" id="cd05013">
    <property type="entry name" value="SIS_RpiR"/>
    <property type="match status" value="1"/>
</dbReference>
<dbReference type="EMBL" id="FUZT01000004">
    <property type="protein sequence ID" value="SKC65398.1"/>
    <property type="molecule type" value="Genomic_DNA"/>
</dbReference>
<dbReference type="OrthoDB" id="6590756at2"/>
<dbReference type="Gene3D" id="3.40.50.10490">
    <property type="entry name" value="Glucose-6-phosphate isomerase like protein, domain 1"/>
    <property type="match status" value="1"/>
</dbReference>
<dbReference type="GO" id="GO:0003677">
    <property type="term" value="F:DNA binding"/>
    <property type="evidence" value="ECO:0007669"/>
    <property type="project" value="UniProtKB-KW"/>
</dbReference>
<proteinExistence type="predicted"/>
<dbReference type="Pfam" id="PF01380">
    <property type="entry name" value="SIS"/>
    <property type="match status" value="1"/>
</dbReference>
<dbReference type="SUPFAM" id="SSF46689">
    <property type="entry name" value="Homeodomain-like"/>
    <property type="match status" value="1"/>
</dbReference>
<evidence type="ECO:0000259" key="4">
    <source>
        <dbReference type="PROSITE" id="PS51071"/>
    </source>
</evidence>
<dbReference type="STRING" id="36842.SAMN02194393_02005"/>
<evidence type="ECO:0000256" key="2">
    <source>
        <dbReference type="ARBA" id="ARBA00023125"/>
    </source>
</evidence>
<protein>
    <submittedName>
        <fullName evidence="6">Transcriptional regulator, RpiR family</fullName>
    </submittedName>
</protein>
<keyword evidence="7" id="KW-1185">Reference proteome</keyword>
<dbReference type="InterPro" id="IPR000281">
    <property type="entry name" value="HTH_RpiR"/>
</dbReference>
<reference evidence="7" key="1">
    <citation type="submission" date="2017-02" db="EMBL/GenBank/DDBJ databases">
        <authorList>
            <person name="Varghese N."/>
            <person name="Submissions S."/>
        </authorList>
    </citation>
    <scope>NUCLEOTIDE SEQUENCE [LARGE SCALE GENOMIC DNA]</scope>
    <source>
        <strain evidence="7">M1</strain>
    </source>
</reference>
<evidence type="ECO:0000259" key="5">
    <source>
        <dbReference type="PROSITE" id="PS51464"/>
    </source>
</evidence>
<accession>A0A1T5KQ24</accession>
<dbReference type="PROSITE" id="PS51464">
    <property type="entry name" value="SIS"/>
    <property type="match status" value="1"/>
</dbReference>
<feature type="domain" description="HTH rpiR-type" evidence="4">
    <location>
        <begin position="1"/>
        <end position="77"/>
    </location>
</feature>
<keyword evidence="3" id="KW-0804">Transcription</keyword>
<dbReference type="GO" id="GO:0097367">
    <property type="term" value="F:carbohydrate derivative binding"/>
    <property type="evidence" value="ECO:0007669"/>
    <property type="project" value="InterPro"/>
</dbReference>
<dbReference type="PANTHER" id="PTHR30514">
    <property type="entry name" value="GLUCOKINASE"/>
    <property type="match status" value="1"/>
</dbReference>
<dbReference type="Pfam" id="PF01418">
    <property type="entry name" value="HTH_6"/>
    <property type="match status" value="1"/>
</dbReference>
<evidence type="ECO:0000256" key="1">
    <source>
        <dbReference type="ARBA" id="ARBA00023015"/>
    </source>
</evidence>
<dbReference type="InterPro" id="IPR009057">
    <property type="entry name" value="Homeodomain-like_sf"/>
</dbReference>
<evidence type="ECO:0000313" key="7">
    <source>
        <dbReference type="Proteomes" id="UP000190285"/>
    </source>
</evidence>
<name>A0A1T5KQ24_9FIRM</name>
<keyword evidence="1" id="KW-0805">Transcription regulation</keyword>
<organism evidence="6 7">
    <name type="scientific">Maledivibacter halophilus</name>
    <dbReference type="NCBI Taxonomy" id="36842"/>
    <lineage>
        <taxon>Bacteria</taxon>
        <taxon>Bacillati</taxon>
        <taxon>Bacillota</taxon>
        <taxon>Clostridia</taxon>
        <taxon>Peptostreptococcales</taxon>
        <taxon>Caminicellaceae</taxon>
        <taxon>Maledivibacter</taxon>
    </lineage>
</organism>
<dbReference type="InterPro" id="IPR035472">
    <property type="entry name" value="RpiR-like_SIS"/>
</dbReference>
<dbReference type="InterPro" id="IPR047640">
    <property type="entry name" value="RpiR-like"/>
</dbReference>
<dbReference type="SUPFAM" id="SSF53697">
    <property type="entry name" value="SIS domain"/>
    <property type="match status" value="1"/>
</dbReference>